<dbReference type="Proteomes" id="UP001207742">
    <property type="component" value="Unassembled WGS sequence"/>
</dbReference>
<evidence type="ECO:0000313" key="2">
    <source>
        <dbReference type="EMBL" id="MCW3483175.1"/>
    </source>
</evidence>
<organism evidence="2 3">
    <name type="scientific">Chitinophaga nivalis</name>
    <dbReference type="NCBI Taxonomy" id="2991709"/>
    <lineage>
        <taxon>Bacteria</taxon>
        <taxon>Pseudomonadati</taxon>
        <taxon>Bacteroidota</taxon>
        <taxon>Chitinophagia</taxon>
        <taxon>Chitinophagales</taxon>
        <taxon>Chitinophagaceae</taxon>
        <taxon>Chitinophaga</taxon>
    </lineage>
</organism>
<dbReference type="InterPro" id="IPR058238">
    <property type="entry name" value="Lant_leader_dom"/>
</dbReference>
<gene>
    <name evidence="2" type="ORF">OL497_04685</name>
</gene>
<name>A0ABT3IH98_9BACT</name>
<sequence>MKKKTGWSVNKKLQLSKKTLISLNTAAQKHILGGVDVMERQSSRPQCDITSSVSFEGELNP</sequence>
<reference evidence="2 3" key="1">
    <citation type="submission" date="2022-10" db="EMBL/GenBank/DDBJ databases">
        <title>Chitinophaga nivalis PC15 sp. nov., isolated from Pyeongchang county, South Korea.</title>
        <authorList>
            <person name="Trinh H.N."/>
        </authorList>
    </citation>
    <scope>NUCLEOTIDE SEQUENCE [LARGE SCALE GENOMIC DNA]</scope>
    <source>
        <strain evidence="2 3">PC14</strain>
    </source>
</reference>
<dbReference type="NCBIfam" id="NF038153">
    <property type="entry name" value="lant_leader_L1a"/>
    <property type="match status" value="1"/>
</dbReference>
<feature type="region of interest" description="Disordered" evidence="1">
    <location>
        <begin position="42"/>
        <end position="61"/>
    </location>
</feature>
<dbReference type="EMBL" id="JAPDNS010000001">
    <property type="protein sequence ID" value="MCW3483175.1"/>
    <property type="molecule type" value="Genomic_DNA"/>
</dbReference>
<evidence type="ECO:0000313" key="3">
    <source>
        <dbReference type="Proteomes" id="UP001207742"/>
    </source>
</evidence>
<dbReference type="RefSeq" id="WP_264728230.1">
    <property type="nucleotide sequence ID" value="NZ_JAPDNR010000001.1"/>
</dbReference>
<proteinExistence type="predicted"/>
<feature type="compositionally biased region" description="Polar residues" evidence="1">
    <location>
        <begin position="43"/>
        <end position="54"/>
    </location>
</feature>
<evidence type="ECO:0000256" key="1">
    <source>
        <dbReference type="SAM" id="MobiDB-lite"/>
    </source>
</evidence>
<comment type="caution">
    <text evidence="2">The sequence shown here is derived from an EMBL/GenBank/DDBJ whole genome shotgun (WGS) entry which is preliminary data.</text>
</comment>
<accession>A0ABT3IH98</accession>
<keyword evidence="3" id="KW-1185">Reference proteome</keyword>
<protein>
    <submittedName>
        <fullName evidence="2">Class I lanthipeptide</fullName>
    </submittedName>
</protein>